<gene>
    <name evidence="1" type="ORF">HRI96_08960</name>
</gene>
<dbReference type="Proteomes" id="UP000671995">
    <property type="component" value="Chromosome"/>
</dbReference>
<name>A0A975ICS8_9SPIR</name>
<dbReference type="AlphaFoldDB" id="A0A975ICS8"/>
<reference evidence="1" key="2">
    <citation type="journal article" date="2021" name="Microbiol. Resour. Announc.">
        <title>Complete Genome Sequences of Three Human Oral Treponema parvum Isolates.</title>
        <authorList>
            <person name="Zeng H."/>
            <person name="Watt R.M."/>
        </authorList>
    </citation>
    <scope>NUCLEOTIDE SEQUENCE</scope>
    <source>
        <strain evidence="1">ATCC 700773</strain>
    </source>
</reference>
<evidence type="ECO:0000313" key="2">
    <source>
        <dbReference type="Proteomes" id="UP000671995"/>
    </source>
</evidence>
<protein>
    <submittedName>
        <fullName evidence="1">Uncharacterized protein</fullName>
    </submittedName>
</protein>
<evidence type="ECO:0000313" key="1">
    <source>
        <dbReference type="EMBL" id="QTQ12316.1"/>
    </source>
</evidence>
<sequence length="516" mass="59847">MAENKTDKTDNRNFIQKLIDSIFGIGDPEVLKKKQLKSIAKDLSKSHFNFYKFSSDEVLPSLAKFFYQIYKIISPAQTLIQSMNNPAAIKNSIVMSALSEDQLTLSQELSEPAIREKTKSVPVSQLSEQIHQQIDQFVSSFDMEKITKIDLLYASFQRFQAFCTYDYFFLLKKFCPTLKEHDFTVQPHFESINSKYVKEDIKDFVSVALVLEKDEDWSSLFSFFKDSRGTEPLPMRSWTQILSRLHNMKRDRIFEKLIKLIDKDPFYEISITTQTTNVVEPFIEKVKNEALQTIQKLHGEQKKNQIDGLLTQLFGTEAIARLKNYTEEANSDFIKHKLPMFAYCQPLNYLKAFLLDFVKADFRAFADLVLVRGQWTSSPLSTPMSEAYNDLLDYSKKITEFDEKLAEDNEIGIKIKTLMPRTLRERDASNIASTLIEDANDAAKEFLVVCTQNLITIGKTVKTLLEDYAKMPRAEIIINWKELEHFSDEPIKDFGVRIYKKIYLFTQLMQTMIGKK</sequence>
<dbReference type="InterPro" id="IPR035196">
    <property type="entry name" value="DUF5312"/>
</dbReference>
<reference evidence="1" key="1">
    <citation type="submission" date="2020-05" db="EMBL/GenBank/DDBJ databases">
        <authorList>
            <person name="Zeng H."/>
            <person name="Chan Y.K."/>
            <person name="Watt R.M."/>
        </authorList>
    </citation>
    <scope>NUCLEOTIDE SEQUENCE</scope>
    <source>
        <strain evidence="1">ATCC 700773</strain>
    </source>
</reference>
<dbReference type="Pfam" id="PF17239">
    <property type="entry name" value="DUF5312"/>
    <property type="match status" value="1"/>
</dbReference>
<proteinExistence type="predicted"/>
<dbReference type="EMBL" id="CP054257">
    <property type="protein sequence ID" value="QTQ12316.1"/>
    <property type="molecule type" value="Genomic_DNA"/>
</dbReference>
<organism evidence="1 2">
    <name type="scientific">Treponema parvum</name>
    <dbReference type="NCBI Taxonomy" id="138851"/>
    <lineage>
        <taxon>Bacteria</taxon>
        <taxon>Pseudomonadati</taxon>
        <taxon>Spirochaetota</taxon>
        <taxon>Spirochaetia</taxon>
        <taxon>Spirochaetales</taxon>
        <taxon>Treponemataceae</taxon>
        <taxon>Treponema</taxon>
    </lineage>
</organism>
<accession>A0A975ICS8</accession>
<dbReference type="RefSeq" id="WP_210117030.1">
    <property type="nucleotide sequence ID" value="NZ_CP054257.1"/>
</dbReference>